<reference evidence="3" key="1">
    <citation type="journal article" date="2014" name="Int. J. Syst. Evol. Microbiol.">
        <title>Complete genome of a new Firmicutes species belonging to the dominant human colonic microbiota ('Ruminococcus bicirculans') reveals two chromosomes and a selective capacity to utilize plant glucans.</title>
        <authorList>
            <consortium name="NISC Comparative Sequencing Program"/>
            <person name="Wegmann U."/>
            <person name="Louis P."/>
            <person name="Goesmann A."/>
            <person name="Henrissat B."/>
            <person name="Duncan S.H."/>
            <person name="Flint H.J."/>
        </authorList>
    </citation>
    <scope>NUCLEOTIDE SEQUENCE</scope>
    <source>
        <strain evidence="3">NBRC 107715</strain>
    </source>
</reference>
<keyword evidence="1" id="KW-0732">Signal</keyword>
<dbReference type="Proteomes" id="UP000321960">
    <property type="component" value="Unassembled WGS sequence"/>
</dbReference>
<organism evidence="2 4">
    <name type="scientific">Methylobacterium oxalidis</name>
    <dbReference type="NCBI Taxonomy" id="944322"/>
    <lineage>
        <taxon>Bacteria</taxon>
        <taxon>Pseudomonadati</taxon>
        <taxon>Pseudomonadota</taxon>
        <taxon>Alphaproteobacteria</taxon>
        <taxon>Hyphomicrobiales</taxon>
        <taxon>Methylobacteriaceae</taxon>
        <taxon>Methylobacterium</taxon>
    </lineage>
</organism>
<evidence type="ECO:0000313" key="4">
    <source>
        <dbReference type="Proteomes" id="UP000321960"/>
    </source>
</evidence>
<proteinExistence type="predicted"/>
<reference evidence="3" key="4">
    <citation type="submission" date="2023-01" db="EMBL/GenBank/DDBJ databases">
        <title>Draft genome sequence of Methylobacterium oxalidis strain NBRC 107715.</title>
        <authorList>
            <person name="Sun Q."/>
            <person name="Mori K."/>
        </authorList>
    </citation>
    <scope>NUCLEOTIDE SEQUENCE</scope>
    <source>
        <strain evidence="3">NBRC 107715</strain>
    </source>
</reference>
<evidence type="ECO:0000313" key="2">
    <source>
        <dbReference type="EMBL" id="GEP04758.1"/>
    </source>
</evidence>
<feature type="chain" id="PRO_5021859317" evidence="1">
    <location>
        <begin position="30"/>
        <end position="147"/>
    </location>
</feature>
<reference evidence="5" key="2">
    <citation type="journal article" date="2019" name="Int. J. Syst. Evol. Microbiol.">
        <title>The Global Catalogue of Microorganisms (GCM) 10K type strain sequencing project: providing services to taxonomists for standard genome sequencing and annotation.</title>
        <authorList>
            <consortium name="The Broad Institute Genomics Platform"/>
            <consortium name="The Broad Institute Genome Sequencing Center for Infectious Disease"/>
            <person name="Wu L."/>
            <person name="Ma J."/>
        </authorList>
    </citation>
    <scope>NUCLEOTIDE SEQUENCE [LARGE SCALE GENOMIC DNA]</scope>
    <source>
        <strain evidence="5">NBRC 107715</strain>
    </source>
</reference>
<dbReference type="EMBL" id="BSPK01000025">
    <property type="protein sequence ID" value="GLS63584.1"/>
    <property type="molecule type" value="Genomic_DNA"/>
</dbReference>
<dbReference type="AlphaFoldDB" id="A0A512J463"/>
<evidence type="ECO:0000313" key="3">
    <source>
        <dbReference type="EMBL" id="GLS63584.1"/>
    </source>
</evidence>
<accession>A0A512J463</accession>
<reference evidence="2 4" key="3">
    <citation type="submission" date="2019-07" db="EMBL/GenBank/DDBJ databases">
        <title>Whole genome shotgun sequence of Methylobacterium oxalidis NBRC 107715.</title>
        <authorList>
            <person name="Hosoyama A."/>
            <person name="Uohara A."/>
            <person name="Ohji S."/>
            <person name="Ichikawa N."/>
        </authorList>
    </citation>
    <scope>NUCLEOTIDE SEQUENCE [LARGE SCALE GENOMIC DNA]</scope>
    <source>
        <strain evidence="2 4">NBRC 107715</strain>
    </source>
</reference>
<keyword evidence="5" id="KW-1185">Reference proteome</keyword>
<protein>
    <submittedName>
        <fullName evidence="2">Uncharacterized protein</fullName>
    </submittedName>
</protein>
<gene>
    <name evidence="3" type="ORF">GCM10007888_19650</name>
    <name evidence="2" type="ORF">MOX02_27960</name>
</gene>
<feature type="signal peptide" evidence="1">
    <location>
        <begin position="1"/>
        <end position="29"/>
    </location>
</feature>
<dbReference type="Proteomes" id="UP001156856">
    <property type="component" value="Unassembled WGS sequence"/>
</dbReference>
<evidence type="ECO:0000313" key="5">
    <source>
        <dbReference type="Proteomes" id="UP001156856"/>
    </source>
</evidence>
<evidence type="ECO:0000256" key="1">
    <source>
        <dbReference type="SAM" id="SignalP"/>
    </source>
</evidence>
<dbReference type="EMBL" id="BJZU01000052">
    <property type="protein sequence ID" value="GEP04758.1"/>
    <property type="molecule type" value="Genomic_DNA"/>
</dbReference>
<dbReference type="RefSeq" id="WP_174804925.1">
    <property type="nucleotide sequence ID" value="NZ_BJZU01000052.1"/>
</dbReference>
<comment type="caution">
    <text evidence="2">The sequence shown here is derived from an EMBL/GenBank/DDBJ whole genome shotgun (WGS) entry which is preliminary data.</text>
</comment>
<name>A0A512J463_9HYPH</name>
<sequence>MRDPVLRSLLPARAAPLLLLLLTVAPGVAQGTAPAPRKAAPATPAAAPAPFVACPSLANLRLLLRTNRNDPAAVSAILADDRAEHLGCALIGRERVQALADHVELGGTAYDCLSLQGTGTCHWTLSGTAAPAPAAARTQAAPDRPRR</sequence>